<dbReference type="EMBL" id="LBHB01000004">
    <property type="protein sequence ID" value="KLE32475.1"/>
    <property type="molecule type" value="Genomic_DNA"/>
</dbReference>
<name>A0A0G9MP40_9SPHN</name>
<keyword evidence="2" id="KW-1185">Reference proteome</keyword>
<evidence type="ECO:0000313" key="1">
    <source>
        <dbReference type="EMBL" id="KLE32475.1"/>
    </source>
</evidence>
<gene>
    <name evidence="1" type="ORF">AAW00_13720</name>
</gene>
<sequence length="68" mass="7226">MASELYSNGRSAQVQQSDSDIAPLREIDIDGLLAKAEELLADLDLAGTGMAAAYMSQVVDALKRSNRA</sequence>
<dbReference type="PATRIC" id="fig|1581420.6.peg.2808"/>
<dbReference type="AlphaFoldDB" id="A0A0G9MP40"/>
<proteinExistence type="predicted"/>
<dbReference type="Proteomes" id="UP000053464">
    <property type="component" value="Unassembled WGS sequence"/>
</dbReference>
<dbReference type="STRING" id="1581420.AAW00_13720"/>
<protein>
    <submittedName>
        <fullName evidence="1">Uncharacterized protein</fullName>
    </submittedName>
</protein>
<evidence type="ECO:0000313" key="2">
    <source>
        <dbReference type="Proteomes" id="UP000053464"/>
    </source>
</evidence>
<reference evidence="1 2" key="1">
    <citation type="submission" date="2015-04" db="EMBL/GenBank/DDBJ databases">
        <title>The draft genome sequence of Erythrobacter luteus KA37.</title>
        <authorList>
            <person name="Zhuang L."/>
            <person name="Liu Y."/>
            <person name="Shao Z."/>
        </authorList>
    </citation>
    <scope>NUCLEOTIDE SEQUENCE [LARGE SCALE GENOMIC DNA]</scope>
    <source>
        <strain evidence="1 2">KA37</strain>
    </source>
</reference>
<dbReference type="RefSeq" id="WP_047004989.1">
    <property type="nucleotide sequence ID" value="NZ_LBHB01000004.1"/>
</dbReference>
<organism evidence="1 2">
    <name type="scientific">Aurantiacibacter luteus</name>
    <dbReference type="NCBI Taxonomy" id="1581420"/>
    <lineage>
        <taxon>Bacteria</taxon>
        <taxon>Pseudomonadati</taxon>
        <taxon>Pseudomonadota</taxon>
        <taxon>Alphaproteobacteria</taxon>
        <taxon>Sphingomonadales</taxon>
        <taxon>Erythrobacteraceae</taxon>
        <taxon>Aurantiacibacter</taxon>
    </lineage>
</organism>
<comment type="caution">
    <text evidence="1">The sequence shown here is derived from an EMBL/GenBank/DDBJ whole genome shotgun (WGS) entry which is preliminary data.</text>
</comment>
<accession>A0A0G9MP40</accession>